<dbReference type="AlphaFoldDB" id="A0A413VRW3"/>
<sequence length="64" mass="7529">MVTWFGSFLFSSNRKEYINIATTFNTTPWRVYSLAHRSRARSSKEAKILTELKERGIITTVRLF</sequence>
<organism evidence="1 2">
    <name type="scientific">Bacteroides nordii</name>
    <dbReference type="NCBI Taxonomy" id="291645"/>
    <lineage>
        <taxon>Bacteria</taxon>
        <taxon>Pseudomonadati</taxon>
        <taxon>Bacteroidota</taxon>
        <taxon>Bacteroidia</taxon>
        <taxon>Bacteroidales</taxon>
        <taxon>Bacteroidaceae</taxon>
        <taxon>Bacteroides</taxon>
    </lineage>
</organism>
<dbReference type="EMBL" id="QSGO01000004">
    <property type="protein sequence ID" value="RHB36355.1"/>
    <property type="molecule type" value="Genomic_DNA"/>
</dbReference>
<name>A0A413VRW3_9BACE</name>
<evidence type="ECO:0000313" key="2">
    <source>
        <dbReference type="Proteomes" id="UP000284379"/>
    </source>
</evidence>
<reference evidence="1 2" key="1">
    <citation type="submission" date="2018-08" db="EMBL/GenBank/DDBJ databases">
        <title>A genome reference for cultivated species of the human gut microbiota.</title>
        <authorList>
            <person name="Zou Y."/>
            <person name="Xue W."/>
            <person name="Luo G."/>
        </authorList>
    </citation>
    <scope>NUCLEOTIDE SEQUENCE [LARGE SCALE GENOMIC DNA]</scope>
    <source>
        <strain evidence="1 2">AM40-30BH</strain>
    </source>
</reference>
<proteinExistence type="predicted"/>
<dbReference type="Proteomes" id="UP000284379">
    <property type="component" value="Unassembled WGS sequence"/>
</dbReference>
<protein>
    <submittedName>
        <fullName evidence="1">Uncharacterized protein</fullName>
    </submittedName>
</protein>
<comment type="caution">
    <text evidence="1">The sequence shown here is derived from an EMBL/GenBank/DDBJ whole genome shotgun (WGS) entry which is preliminary data.</text>
</comment>
<gene>
    <name evidence="1" type="ORF">DW888_06865</name>
</gene>
<accession>A0A413VRW3</accession>
<evidence type="ECO:0000313" key="1">
    <source>
        <dbReference type="EMBL" id="RHB36355.1"/>
    </source>
</evidence>